<accession>A0A8J2KV11</accession>
<keyword evidence="2" id="KW-1185">Reference proteome</keyword>
<gene>
    <name evidence="1" type="ORF">AFUS01_LOCUS31604</name>
</gene>
<dbReference type="AlphaFoldDB" id="A0A8J2KV11"/>
<comment type="caution">
    <text evidence="1">The sequence shown here is derived from an EMBL/GenBank/DDBJ whole genome shotgun (WGS) entry which is preliminary data.</text>
</comment>
<name>A0A8J2KV11_9HEXA</name>
<protein>
    <submittedName>
        <fullName evidence="1">Uncharacterized protein</fullName>
    </submittedName>
</protein>
<organism evidence="1 2">
    <name type="scientific">Allacma fusca</name>
    <dbReference type="NCBI Taxonomy" id="39272"/>
    <lineage>
        <taxon>Eukaryota</taxon>
        <taxon>Metazoa</taxon>
        <taxon>Ecdysozoa</taxon>
        <taxon>Arthropoda</taxon>
        <taxon>Hexapoda</taxon>
        <taxon>Collembola</taxon>
        <taxon>Symphypleona</taxon>
        <taxon>Sminthuridae</taxon>
        <taxon>Allacma</taxon>
    </lineage>
</organism>
<evidence type="ECO:0000313" key="1">
    <source>
        <dbReference type="EMBL" id="CAG7821255.1"/>
    </source>
</evidence>
<sequence>MNWKGKNGKLALADLKLSNLIAETVNSFFGSKMSNNSLVEGSIKEWLKQAPNRIAQKIKRQIIQPSGHLEAHHSDID</sequence>
<dbReference type="EMBL" id="CAJVCH010504959">
    <property type="protein sequence ID" value="CAG7821255.1"/>
    <property type="molecule type" value="Genomic_DNA"/>
</dbReference>
<dbReference type="Proteomes" id="UP000708208">
    <property type="component" value="Unassembled WGS sequence"/>
</dbReference>
<evidence type="ECO:0000313" key="2">
    <source>
        <dbReference type="Proteomes" id="UP000708208"/>
    </source>
</evidence>
<proteinExistence type="predicted"/>
<reference evidence="1" key="1">
    <citation type="submission" date="2021-06" db="EMBL/GenBank/DDBJ databases">
        <authorList>
            <person name="Hodson N. C."/>
            <person name="Mongue J. A."/>
            <person name="Jaron S. K."/>
        </authorList>
    </citation>
    <scope>NUCLEOTIDE SEQUENCE</scope>
</reference>